<name>A0ABT5FCX9_9GAMM</name>
<evidence type="ECO:0000313" key="1">
    <source>
        <dbReference type="EMBL" id="MDC2889395.1"/>
    </source>
</evidence>
<reference evidence="1 2" key="1">
    <citation type="submission" date="2023-01" db="EMBL/GenBank/DDBJ databases">
        <title>Psychrosphaera sp. nov., isolated from marine algae.</title>
        <authorList>
            <person name="Bayburt H."/>
            <person name="Choi B.J."/>
            <person name="Kim J.M."/>
            <person name="Choi D.G."/>
            <person name="Jeon C.O."/>
        </authorList>
    </citation>
    <scope>NUCLEOTIDE SEQUENCE [LARGE SCALE GENOMIC DNA]</scope>
    <source>
        <strain evidence="1 2">G1-22</strain>
    </source>
</reference>
<accession>A0ABT5FCX9</accession>
<gene>
    <name evidence="1" type="ORF">PN838_12160</name>
</gene>
<protein>
    <submittedName>
        <fullName evidence="1">Uncharacterized protein</fullName>
    </submittedName>
</protein>
<sequence length="59" mass="6959">MTLILLLLVLVTERVALQGTKWHVTPYLTWYLDKLLPKFFRKDTESPAILLFVALPLYR</sequence>
<organism evidence="1 2">
    <name type="scientific">Psychrosphaera algicola</name>
    <dbReference type="NCBI Taxonomy" id="3023714"/>
    <lineage>
        <taxon>Bacteria</taxon>
        <taxon>Pseudomonadati</taxon>
        <taxon>Pseudomonadota</taxon>
        <taxon>Gammaproteobacteria</taxon>
        <taxon>Alteromonadales</taxon>
        <taxon>Pseudoalteromonadaceae</taxon>
        <taxon>Psychrosphaera</taxon>
    </lineage>
</organism>
<dbReference type="Proteomes" id="UP001528411">
    <property type="component" value="Unassembled WGS sequence"/>
</dbReference>
<proteinExistence type="predicted"/>
<keyword evidence="2" id="KW-1185">Reference proteome</keyword>
<dbReference type="RefSeq" id="WP_272180842.1">
    <property type="nucleotide sequence ID" value="NZ_JAQOMS010000002.1"/>
</dbReference>
<dbReference type="EMBL" id="JAQOMS010000002">
    <property type="protein sequence ID" value="MDC2889395.1"/>
    <property type="molecule type" value="Genomic_DNA"/>
</dbReference>
<comment type="caution">
    <text evidence="1">The sequence shown here is derived from an EMBL/GenBank/DDBJ whole genome shotgun (WGS) entry which is preliminary data.</text>
</comment>
<evidence type="ECO:0000313" key="2">
    <source>
        <dbReference type="Proteomes" id="UP001528411"/>
    </source>
</evidence>